<dbReference type="EMBL" id="FWXS01000002">
    <property type="protein sequence ID" value="SMC46133.1"/>
    <property type="molecule type" value="Genomic_DNA"/>
</dbReference>
<feature type="domain" description="DUF8202" evidence="3">
    <location>
        <begin position="208"/>
        <end position="382"/>
    </location>
</feature>
<dbReference type="InterPro" id="IPR013783">
    <property type="entry name" value="Ig-like_fold"/>
</dbReference>
<dbReference type="InterPro" id="IPR026444">
    <property type="entry name" value="Secre_tail"/>
</dbReference>
<keyword evidence="1" id="KW-0732">Signal</keyword>
<dbReference type="Pfam" id="PF18962">
    <property type="entry name" value="Por_Secre_tail"/>
    <property type="match status" value="1"/>
</dbReference>
<accession>A0A1W1ZCK3</accession>
<dbReference type="Pfam" id="PF26628">
    <property type="entry name" value="DUF8202"/>
    <property type="match status" value="1"/>
</dbReference>
<proteinExistence type="predicted"/>
<evidence type="ECO:0000259" key="3">
    <source>
        <dbReference type="Pfam" id="PF26628"/>
    </source>
</evidence>
<evidence type="ECO:0000313" key="5">
    <source>
        <dbReference type="Proteomes" id="UP000192393"/>
    </source>
</evidence>
<dbReference type="Proteomes" id="UP000192393">
    <property type="component" value="Unassembled WGS sequence"/>
</dbReference>
<reference evidence="4 5" key="1">
    <citation type="submission" date="2017-04" db="EMBL/GenBank/DDBJ databases">
        <authorList>
            <person name="Afonso C.L."/>
            <person name="Miller P.J."/>
            <person name="Scott M.A."/>
            <person name="Spackman E."/>
            <person name="Goraichik I."/>
            <person name="Dimitrov K.M."/>
            <person name="Suarez D.L."/>
            <person name="Swayne D.E."/>
        </authorList>
    </citation>
    <scope>NUCLEOTIDE SEQUENCE [LARGE SCALE GENOMIC DNA]</scope>
    <source>
        <strain evidence="4 5">CGMCC 1.12708</strain>
    </source>
</reference>
<organism evidence="4 5">
    <name type="scientific">Moheibacter sediminis</name>
    <dbReference type="NCBI Taxonomy" id="1434700"/>
    <lineage>
        <taxon>Bacteria</taxon>
        <taxon>Pseudomonadati</taxon>
        <taxon>Bacteroidota</taxon>
        <taxon>Flavobacteriia</taxon>
        <taxon>Flavobacteriales</taxon>
        <taxon>Weeksellaceae</taxon>
        <taxon>Moheibacter</taxon>
    </lineage>
</organism>
<dbReference type="OrthoDB" id="2582440at2"/>
<name>A0A1W1ZCK3_9FLAO</name>
<evidence type="ECO:0000259" key="2">
    <source>
        <dbReference type="Pfam" id="PF18962"/>
    </source>
</evidence>
<dbReference type="InterPro" id="IPR058515">
    <property type="entry name" value="DUF8202"/>
</dbReference>
<dbReference type="STRING" id="1434700.SAMN06296427_102387"/>
<dbReference type="NCBIfam" id="TIGR04183">
    <property type="entry name" value="Por_Secre_tail"/>
    <property type="match status" value="1"/>
</dbReference>
<feature type="domain" description="Secretion system C-terminal sorting" evidence="2">
    <location>
        <begin position="627"/>
        <end position="702"/>
    </location>
</feature>
<evidence type="ECO:0000256" key="1">
    <source>
        <dbReference type="ARBA" id="ARBA00022729"/>
    </source>
</evidence>
<dbReference type="AlphaFoldDB" id="A0A1W1ZCK3"/>
<dbReference type="RefSeq" id="WP_084016533.1">
    <property type="nucleotide sequence ID" value="NZ_FWXS01000002.1"/>
</dbReference>
<protein>
    <submittedName>
        <fullName evidence="4">Por secretion system C-terminal sorting domain-containing protein</fullName>
    </submittedName>
</protein>
<gene>
    <name evidence="4" type="ORF">SAMN06296427_102387</name>
</gene>
<evidence type="ECO:0000313" key="4">
    <source>
        <dbReference type="EMBL" id="SMC46133.1"/>
    </source>
</evidence>
<dbReference type="Gene3D" id="2.60.40.10">
    <property type="entry name" value="Immunoglobulins"/>
    <property type="match status" value="1"/>
</dbReference>
<keyword evidence="5" id="KW-1185">Reference proteome</keyword>
<sequence length="703" mass="79847">MKKFLSLFTVLLVSFVLSQLPGGVSGIDMWYKTGSTVPLSKDYGPNAYPITRTGTVIEDLFNYNHCIRVEGAGNLNFPYSVEDMAVATIFTVYINEGNENSSLIYSDWRTGGYQGNGINEKGFYYSTNHLTKETFSLEYPEEEEEIPNALINTLNWFDFNSKKINNSIGTGGESTVYVGKANSNPSMDAFRGLIPEFIIYRKALSKEERQKVESYLAVKYGITLTYDVHYFNSKYDIIWDKQNNSVFGNRILAIGRDDASELYQKQSKSSHSLNEEIILSLGEFAKDNESNEFYLEDDNFIFIGDNDGITDVTEENESINDWELHKMKRTWLVQPYRTTSDEITTELRYNAAELTNRIQNEYEPEYWDDITIWLLVDRSANEQTVSTFDLNQCVDCTAYMYDATDGDYVIYSDLNWDEEESGFDQFTFAVGPKMIVDVNLQPMECNAEVGNIDIQITFGEPNFDFEIFDENELIIDSQLNILSRNISFTNLPLGWHTLKVTDATGYFREIAFEVSPTAGMNDNILEDQYLMIDDPFTVIYDPNVTIDASENVTATGVVTYEWFSAGISVGNSAEITISRPGTYTVVLTNENGCQVEDTTQVVAEGSSRPLEKDGSVDDLLAKETITIYPNPTQINNSFTVEINLFEEQDAQIQIYDFAGSLVHNELLKNSSKYQWSHRLLQSGSYLITVITKNKKLTKKLIVK</sequence>